<sequence>MLGSGSIIMIHELRAKGKSIRAISRETGHSRNTIRKYLRAEGIPERKPRPKRGSKLDPYKDTIHEYINMGIFNCEVIYERIKEEGYTGGKTILRDYVRQFRPSKHIQAVCRYETKPGEQAQVDWGEYNYIDQETGEVRKLYLFVMVLGYSRAMYVEFTNRCDVHTFNRCLIHGFEYFGGVTDVVLTDRMKTVIIGTDANKKPLWNAVFEDLAATLGFVPRVCKVRRPQTKGKVESGIDFVKDNFLPGRRFLDYGDLNRQAVEWCEKKNRRVHGTTGERPIDRLKRENLKPLPSLDKYQKFLEEPRKVHKDGLLSYDGVRYGVPWQYSGKEVVVREKNGKIEILYDSKVIAVHDKRYRSRSTVFLKDQYKGLKAAEGMLYPRPKAIKLFSLEVERRSLSLYESLAEVTGYDRSGESQTTS</sequence>
<reference evidence="7 8" key="1">
    <citation type="submission" date="2020-04" db="EMBL/GenBank/DDBJ databases">
        <title>Draft genome sequence of Caldanaerobacter sunterraneus. strain 1523vc isolated from Griffin hot spring, Kamchatka, Russia.</title>
        <authorList>
            <person name="Toshchakov S.V."/>
            <person name="Podosokorskaya O.A."/>
            <person name="Kublanov I.V."/>
            <person name="Korzhenkov A."/>
            <person name="Patrushev M.V."/>
        </authorList>
    </citation>
    <scope>NUCLEOTIDE SEQUENCE [LARGE SCALE GENOMIC DNA]</scope>
    <source>
        <strain evidence="7 8">1523vc</strain>
    </source>
</reference>
<dbReference type="GO" id="GO:0006310">
    <property type="term" value="P:DNA recombination"/>
    <property type="evidence" value="ECO:0007669"/>
    <property type="project" value="UniProtKB-KW"/>
</dbReference>
<comment type="caution">
    <text evidence="7">The sequence shown here is derived from an EMBL/GenBank/DDBJ whole genome shotgun (WGS) entry which is preliminary data.</text>
</comment>
<dbReference type="Pfam" id="PF00665">
    <property type="entry name" value="rve"/>
    <property type="match status" value="1"/>
</dbReference>
<dbReference type="Gene3D" id="1.10.10.60">
    <property type="entry name" value="Homeodomain-like"/>
    <property type="match status" value="1"/>
</dbReference>
<evidence type="ECO:0000256" key="4">
    <source>
        <dbReference type="ARBA" id="ARBA00023172"/>
    </source>
</evidence>
<dbReference type="InterPro" id="IPR017894">
    <property type="entry name" value="HTH_IS21_transposase_type"/>
</dbReference>
<evidence type="ECO:0000313" key="8">
    <source>
        <dbReference type="Proteomes" id="UP000529861"/>
    </source>
</evidence>
<dbReference type="Gene3D" id="3.30.420.10">
    <property type="entry name" value="Ribonuclease H-like superfamily/Ribonuclease H"/>
    <property type="match status" value="1"/>
</dbReference>
<evidence type="ECO:0000313" key="7">
    <source>
        <dbReference type="EMBL" id="NNG67810.1"/>
    </source>
</evidence>
<dbReference type="InterPro" id="IPR001584">
    <property type="entry name" value="Integrase_cat-core"/>
</dbReference>
<keyword evidence="2" id="KW-0815">Transposition</keyword>
<dbReference type="GO" id="GO:0015074">
    <property type="term" value="P:DNA integration"/>
    <property type="evidence" value="ECO:0007669"/>
    <property type="project" value="InterPro"/>
</dbReference>
<evidence type="ECO:0000259" key="6">
    <source>
        <dbReference type="PROSITE" id="PS50994"/>
    </source>
</evidence>
<organism evidence="7 8">
    <name type="scientific">Caldanaerobacter subterraneus</name>
    <dbReference type="NCBI Taxonomy" id="911092"/>
    <lineage>
        <taxon>Bacteria</taxon>
        <taxon>Bacillati</taxon>
        <taxon>Bacillota</taxon>
        <taxon>Clostridia</taxon>
        <taxon>Thermoanaerobacterales</taxon>
        <taxon>Thermoanaerobacteraceae</taxon>
        <taxon>Caldanaerobacter</taxon>
    </lineage>
</organism>
<protein>
    <submittedName>
        <fullName evidence="7">IS21 family transposase</fullName>
    </submittedName>
</protein>
<evidence type="ECO:0000256" key="1">
    <source>
        <dbReference type="ARBA" id="ARBA00009277"/>
    </source>
</evidence>
<dbReference type="RefSeq" id="WP_170271547.1">
    <property type="nucleotide sequence ID" value="NZ_JABEQB010000041.1"/>
</dbReference>
<keyword evidence="3" id="KW-0238">DNA-binding</keyword>
<dbReference type="GO" id="GO:0003677">
    <property type="term" value="F:DNA binding"/>
    <property type="evidence" value="ECO:0007669"/>
    <property type="project" value="UniProtKB-KW"/>
</dbReference>
<evidence type="ECO:0000259" key="5">
    <source>
        <dbReference type="PROSITE" id="PS50531"/>
    </source>
</evidence>
<comment type="similarity">
    <text evidence="1">Belongs to the transposase IS21/IS408/IS1162 family.</text>
</comment>
<dbReference type="AlphaFoldDB" id="A0A7Y2PMK2"/>
<dbReference type="InterPro" id="IPR012337">
    <property type="entry name" value="RNaseH-like_sf"/>
</dbReference>
<accession>A0A7Y2PMK2</accession>
<proteinExistence type="inferred from homology"/>
<keyword evidence="4" id="KW-0233">DNA recombination</keyword>
<dbReference type="GO" id="GO:0032196">
    <property type="term" value="P:transposition"/>
    <property type="evidence" value="ECO:0007669"/>
    <property type="project" value="UniProtKB-KW"/>
</dbReference>
<gene>
    <name evidence="7" type="ORF">HKI81_11485</name>
</gene>
<dbReference type="Proteomes" id="UP000529861">
    <property type="component" value="Unassembled WGS sequence"/>
</dbReference>
<dbReference type="PANTHER" id="PTHR35004">
    <property type="entry name" value="TRANSPOSASE RV3428C-RELATED"/>
    <property type="match status" value="1"/>
</dbReference>
<feature type="domain" description="Integrase catalytic" evidence="6">
    <location>
        <begin position="112"/>
        <end position="287"/>
    </location>
</feature>
<evidence type="ECO:0000256" key="2">
    <source>
        <dbReference type="ARBA" id="ARBA00022578"/>
    </source>
</evidence>
<dbReference type="SUPFAM" id="SSF53098">
    <property type="entry name" value="Ribonuclease H-like"/>
    <property type="match status" value="1"/>
</dbReference>
<dbReference type="EMBL" id="JABEQB010000041">
    <property type="protein sequence ID" value="NNG67810.1"/>
    <property type="molecule type" value="Genomic_DNA"/>
</dbReference>
<dbReference type="PROSITE" id="PS50531">
    <property type="entry name" value="HTH_IS21"/>
    <property type="match status" value="1"/>
</dbReference>
<evidence type="ECO:0000256" key="3">
    <source>
        <dbReference type="ARBA" id="ARBA00023125"/>
    </source>
</evidence>
<dbReference type="InterPro" id="IPR036397">
    <property type="entry name" value="RNaseH_sf"/>
</dbReference>
<name>A0A7Y2PMK2_9THEO</name>
<dbReference type="PANTHER" id="PTHR35004:SF6">
    <property type="entry name" value="TRANSPOSASE"/>
    <property type="match status" value="1"/>
</dbReference>
<dbReference type="InterPro" id="IPR054353">
    <property type="entry name" value="IstA-like_C"/>
</dbReference>
<dbReference type="NCBIfam" id="NF033546">
    <property type="entry name" value="transpos_IS21"/>
    <property type="match status" value="1"/>
</dbReference>
<dbReference type="Pfam" id="PF22483">
    <property type="entry name" value="Mu-transpos_C_2"/>
    <property type="match status" value="1"/>
</dbReference>
<feature type="domain" description="HTH IS21-type" evidence="5">
    <location>
        <begin position="5"/>
        <end position="67"/>
    </location>
</feature>
<dbReference type="PROSITE" id="PS50994">
    <property type="entry name" value="INTEGRASE"/>
    <property type="match status" value="1"/>
</dbReference>